<feature type="compositionally biased region" description="Basic and acidic residues" evidence="5">
    <location>
        <begin position="63"/>
        <end position="73"/>
    </location>
</feature>
<dbReference type="SMART" id="SM00389">
    <property type="entry name" value="HOX"/>
    <property type="match status" value="1"/>
</dbReference>
<dbReference type="WBParaSite" id="SBAD_0000529401-mRNA-1">
    <property type="protein sequence ID" value="SBAD_0000529401-mRNA-1"/>
    <property type="gene ID" value="SBAD_0000529401"/>
</dbReference>
<keyword evidence="2 3" id="KW-0371">Homeobox</keyword>
<reference evidence="8 9" key="2">
    <citation type="submission" date="2018-11" db="EMBL/GenBank/DDBJ databases">
        <authorList>
            <consortium name="Pathogen Informatics"/>
        </authorList>
    </citation>
    <scope>NUCLEOTIDE SEQUENCE [LARGE SCALE GENOMIC DNA]</scope>
</reference>
<dbReference type="Gene3D" id="1.10.260.40">
    <property type="entry name" value="lambda repressor-like DNA-binding domains"/>
    <property type="match status" value="1"/>
</dbReference>
<keyword evidence="2 3" id="KW-0238">DNA-binding</keyword>
<evidence type="ECO:0000313" key="9">
    <source>
        <dbReference type="Proteomes" id="UP000270296"/>
    </source>
</evidence>
<dbReference type="SUPFAM" id="SSF46689">
    <property type="entry name" value="Homeodomain-like"/>
    <property type="match status" value="1"/>
</dbReference>
<dbReference type="InterPro" id="IPR001387">
    <property type="entry name" value="Cro/C1-type_HTH"/>
</dbReference>
<dbReference type="Gene3D" id="1.10.10.60">
    <property type="entry name" value="Homeodomain-like"/>
    <property type="match status" value="1"/>
</dbReference>
<dbReference type="SUPFAM" id="SSF47413">
    <property type="entry name" value="lambda repressor-like DNA-binding domains"/>
    <property type="match status" value="1"/>
</dbReference>
<evidence type="ECO:0000313" key="8">
    <source>
        <dbReference type="EMBL" id="VDP06228.1"/>
    </source>
</evidence>
<dbReference type="GO" id="GO:0045893">
    <property type="term" value="P:positive regulation of DNA-templated transcription"/>
    <property type="evidence" value="ECO:0007669"/>
    <property type="project" value="InterPro"/>
</dbReference>
<evidence type="ECO:0000256" key="1">
    <source>
        <dbReference type="ARBA" id="ARBA00004123"/>
    </source>
</evidence>
<organism evidence="10">
    <name type="scientific">Soboliphyme baturini</name>
    <dbReference type="NCBI Taxonomy" id="241478"/>
    <lineage>
        <taxon>Eukaryota</taxon>
        <taxon>Metazoa</taxon>
        <taxon>Ecdysozoa</taxon>
        <taxon>Nematoda</taxon>
        <taxon>Enoplea</taxon>
        <taxon>Dorylaimia</taxon>
        <taxon>Dioctophymatida</taxon>
        <taxon>Dioctophymatoidea</taxon>
        <taxon>Soboliphymatidae</taxon>
        <taxon>Soboliphyme</taxon>
    </lineage>
</organism>
<evidence type="ECO:0000259" key="7">
    <source>
        <dbReference type="PROSITE" id="PS51936"/>
    </source>
</evidence>
<gene>
    <name evidence="8" type="ORF">SBAD_LOCUS5084</name>
</gene>
<reference evidence="10" key="1">
    <citation type="submission" date="2016-06" db="UniProtKB">
        <authorList>
            <consortium name="WormBaseParasite"/>
        </authorList>
    </citation>
    <scope>IDENTIFICATION</scope>
</reference>
<dbReference type="OrthoDB" id="5856131at2759"/>
<sequence>MELHAPQICPYVQSLVEAFHTFDRLEHELTTWTPCTSNSFRTSMKNLVVSFTDSAGRQATPSDRSDQRGSTDENMRDCCLDQNYMDLDSRADCNGLCIDDRADQDANGHGLSDVSTSSSGTICLSLTSASAGNSTTHYSSLEYASGSASSDVSNSGVTCTAGPGADGVLCLSSPSVLQPHNSSEISTTTASASAPKGLLSKLNGSFQLTAENKEQLKELLKDGEENAMRKIREFVSRYQLRQQAIAAMTGISQPYVSKFLNGNARDLSDRVRNLMFTWYILCKNSPEKLAELPTDSYNRLALSDSGELLPQRRERFVFKPVHVRILEKYFQDDPYPNHAKREEIAARCNSAYKAYQLGSDLCPKEQVSEQIISNWFSNRRKEKKRKGVLIYSPIEAANGVVRLSLKRFWK</sequence>
<evidence type="ECO:0000256" key="4">
    <source>
        <dbReference type="SAM" id="Coils"/>
    </source>
</evidence>
<feature type="compositionally biased region" description="Polar residues" evidence="5">
    <location>
        <begin position="53"/>
        <end position="62"/>
    </location>
</feature>
<dbReference type="PANTHER" id="PTHR14618:SF0">
    <property type="entry name" value="HOMEOBOX-CONTAINING PROTEIN 1"/>
    <property type="match status" value="1"/>
</dbReference>
<dbReference type="InterPro" id="IPR040363">
    <property type="entry name" value="HMBOX1"/>
</dbReference>
<keyword evidence="4" id="KW-0175">Coiled coil</keyword>
<evidence type="ECO:0000256" key="2">
    <source>
        <dbReference type="PROSITE-ProRule" id="PRU00108"/>
    </source>
</evidence>
<dbReference type="Pfam" id="PF04814">
    <property type="entry name" value="HNF-1_N"/>
    <property type="match status" value="1"/>
</dbReference>
<dbReference type="GO" id="GO:0005634">
    <property type="term" value="C:nucleus"/>
    <property type="evidence" value="ECO:0007669"/>
    <property type="project" value="UniProtKB-SubCell"/>
</dbReference>
<comment type="subcellular location">
    <subcellularLocation>
        <location evidence="1 2 3">Nucleus</location>
    </subcellularLocation>
</comment>
<dbReference type="CDD" id="cd00093">
    <property type="entry name" value="HTH_XRE"/>
    <property type="match status" value="1"/>
</dbReference>
<dbReference type="PROSITE" id="PS50071">
    <property type="entry name" value="HOMEOBOX_2"/>
    <property type="match status" value="1"/>
</dbReference>
<protein>
    <submittedName>
        <fullName evidence="10">Homeobox domain-containing protein</fullName>
    </submittedName>
</protein>
<feature type="domain" description="Homeobox" evidence="6">
    <location>
        <begin position="309"/>
        <end position="386"/>
    </location>
</feature>
<evidence type="ECO:0000313" key="10">
    <source>
        <dbReference type="WBParaSite" id="SBAD_0000529401-mRNA-1"/>
    </source>
</evidence>
<evidence type="ECO:0000259" key="6">
    <source>
        <dbReference type="PROSITE" id="PS50071"/>
    </source>
</evidence>
<dbReference type="GO" id="GO:0003691">
    <property type="term" value="F:double-stranded telomeric DNA binding"/>
    <property type="evidence" value="ECO:0007669"/>
    <property type="project" value="InterPro"/>
</dbReference>
<dbReference type="CDD" id="cd00086">
    <property type="entry name" value="homeodomain"/>
    <property type="match status" value="1"/>
</dbReference>
<evidence type="ECO:0000256" key="3">
    <source>
        <dbReference type="RuleBase" id="RU000682"/>
    </source>
</evidence>
<feature type="DNA-binding region" description="Homeobox" evidence="2">
    <location>
        <begin position="311"/>
        <end position="387"/>
    </location>
</feature>
<dbReference type="InterPro" id="IPR044869">
    <property type="entry name" value="HNF-1_POU"/>
</dbReference>
<keyword evidence="9" id="KW-1185">Reference proteome</keyword>
<dbReference type="InterPro" id="IPR001356">
    <property type="entry name" value="HD"/>
</dbReference>
<feature type="domain" description="POU-specific atypical" evidence="7">
    <location>
        <begin position="199"/>
        <end position="295"/>
    </location>
</feature>
<dbReference type="EMBL" id="UZAM01008744">
    <property type="protein sequence ID" value="VDP06228.1"/>
    <property type="molecule type" value="Genomic_DNA"/>
</dbReference>
<dbReference type="InterPro" id="IPR009057">
    <property type="entry name" value="Homeodomain-like_sf"/>
</dbReference>
<proteinExistence type="predicted"/>
<dbReference type="InterPro" id="IPR010982">
    <property type="entry name" value="Lambda_DNA-bd_dom_sf"/>
</dbReference>
<feature type="region of interest" description="Disordered" evidence="5">
    <location>
        <begin position="53"/>
        <end position="73"/>
    </location>
</feature>
<accession>A0A183IN88</accession>
<dbReference type="PANTHER" id="PTHR14618">
    <property type="entry name" value="HOMEODOX-CONTAINING PROTEIN 1 HMBOX1"/>
    <property type="match status" value="1"/>
</dbReference>
<name>A0A183IN88_9BILA</name>
<dbReference type="Proteomes" id="UP000270296">
    <property type="component" value="Unassembled WGS sequence"/>
</dbReference>
<dbReference type="PROSITE" id="PS51936">
    <property type="entry name" value="POU_4"/>
    <property type="match status" value="1"/>
</dbReference>
<dbReference type="AlphaFoldDB" id="A0A183IN88"/>
<feature type="coiled-coil region" evidence="4">
    <location>
        <begin position="206"/>
        <end position="233"/>
    </location>
</feature>
<keyword evidence="2 3" id="KW-0539">Nucleus</keyword>
<dbReference type="InterPro" id="IPR006899">
    <property type="entry name" value="HNF-1_N"/>
</dbReference>
<dbReference type="Pfam" id="PF00046">
    <property type="entry name" value="Homeodomain"/>
    <property type="match status" value="1"/>
</dbReference>
<evidence type="ECO:0000256" key="5">
    <source>
        <dbReference type="SAM" id="MobiDB-lite"/>
    </source>
</evidence>